<dbReference type="HOGENOM" id="CLU_1319137_0_0_11"/>
<name>D7WAL9_9CORY</name>
<organism evidence="2 3">
    <name type="scientific">Corynebacterium genitalium ATCC 33030</name>
    <dbReference type="NCBI Taxonomy" id="585529"/>
    <lineage>
        <taxon>Bacteria</taxon>
        <taxon>Bacillati</taxon>
        <taxon>Actinomycetota</taxon>
        <taxon>Actinomycetes</taxon>
        <taxon>Mycobacteriales</taxon>
        <taxon>Corynebacteriaceae</taxon>
        <taxon>Corynebacterium</taxon>
    </lineage>
</organism>
<evidence type="ECO:0000259" key="1">
    <source>
        <dbReference type="Pfam" id="PF00149"/>
    </source>
</evidence>
<dbReference type="PANTHER" id="PTHR30337">
    <property type="entry name" value="COMPONENT OF ATP-DEPENDENT DSDNA EXONUCLEASE"/>
    <property type="match status" value="1"/>
</dbReference>
<gene>
    <name evidence="2" type="ORF">HMPREF0291_10158</name>
</gene>
<sequence>MVGDIIDRKRYTEATYSEVAAFFSRGLELFETVVFTAGNHDVYHDLGAVIPRGVIVSGTQPHTIEVGEWALHSAAVEVDRDPRSLVSDFPHPLPHAVNLGLLHTSVTGEYSKHDCLPCTTEELLACGYDAWILGHVHSQITLNPEPFIGWVGMGRAYLIDVNDGDVRVQNLVV</sequence>
<dbReference type="AlphaFoldDB" id="D7WAL9"/>
<dbReference type="InterPro" id="IPR004843">
    <property type="entry name" value="Calcineurin-like_PHP"/>
</dbReference>
<protein>
    <recommendedName>
        <fullName evidence="1">Calcineurin-like phosphoesterase domain-containing protein</fullName>
    </recommendedName>
</protein>
<dbReference type="InterPro" id="IPR029052">
    <property type="entry name" value="Metallo-depent_PP-like"/>
</dbReference>
<feature type="domain" description="Calcineurin-like phosphoesterase" evidence="1">
    <location>
        <begin position="2"/>
        <end position="138"/>
    </location>
</feature>
<dbReference type="eggNOG" id="COG0420">
    <property type="taxonomic scope" value="Bacteria"/>
</dbReference>
<dbReference type="InterPro" id="IPR050535">
    <property type="entry name" value="DNA_Repair-Maintenance_Comp"/>
</dbReference>
<dbReference type="SUPFAM" id="SSF56300">
    <property type="entry name" value="Metallo-dependent phosphatases"/>
    <property type="match status" value="1"/>
</dbReference>
<evidence type="ECO:0000313" key="3">
    <source>
        <dbReference type="Proteomes" id="UP000004208"/>
    </source>
</evidence>
<reference evidence="2" key="1">
    <citation type="submission" date="2010-06" db="EMBL/GenBank/DDBJ databases">
        <authorList>
            <person name="Muzny D."/>
            <person name="Qin X."/>
            <person name="Buhay C."/>
            <person name="Dugan-Rocha S."/>
            <person name="Ding Y."/>
            <person name="Chen G."/>
            <person name="Hawes A."/>
            <person name="Holder M."/>
            <person name="Jhangiani S."/>
            <person name="Johnson A."/>
            <person name="Khan Z."/>
            <person name="Li Z."/>
            <person name="Liu W."/>
            <person name="Liu X."/>
            <person name="Perez L."/>
            <person name="Shen H."/>
            <person name="Wang Q."/>
            <person name="Watt J."/>
            <person name="Xi L."/>
            <person name="Xin Y."/>
            <person name="Zhou J."/>
            <person name="Deng J."/>
            <person name="Jiang H."/>
            <person name="Liu Y."/>
            <person name="Qu J."/>
            <person name="Song X.-Z."/>
            <person name="Zhang L."/>
            <person name="Villasana D."/>
            <person name="Johnson A."/>
            <person name="Liu J."/>
            <person name="Liyanage D."/>
            <person name="Lorensuhewa L."/>
            <person name="Robinson T."/>
            <person name="Song A."/>
            <person name="Song B.-B."/>
            <person name="Dinh H."/>
            <person name="Thornton R."/>
            <person name="Coyle M."/>
            <person name="Francisco L."/>
            <person name="Jackson L."/>
            <person name="Javaid M."/>
            <person name="Korchina V."/>
            <person name="Kovar C."/>
            <person name="Mata R."/>
            <person name="Mathew T."/>
            <person name="Ngo R."/>
            <person name="Nguyen L."/>
            <person name="Nguyen N."/>
            <person name="Okwuonu G."/>
            <person name="Ongeri F."/>
            <person name="Pham C."/>
            <person name="Simmons D."/>
            <person name="Wilczek-Boney K."/>
            <person name="Hale W."/>
            <person name="Jakkamsetti A."/>
            <person name="Pham P."/>
            <person name="Ruth R."/>
            <person name="San Lucas F."/>
            <person name="Warren J."/>
            <person name="Zhang J."/>
            <person name="Zhao Z."/>
            <person name="Zhou C."/>
            <person name="Zhu D."/>
            <person name="Lee S."/>
            <person name="Bess C."/>
            <person name="Blankenburg K."/>
            <person name="Forbes L."/>
            <person name="Fu Q."/>
            <person name="Gubbala S."/>
            <person name="Hirani K."/>
            <person name="Jayaseelan J.C."/>
            <person name="Lara F."/>
            <person name="Munidasa M."/>
            <person name="Palculict T."/>
            <person name="Patil S."/>
            <person name="Pu L.-L."/>
            <person name="Saada N."/>
            <person name="Tang L."/>
            <person name="Weissenberger G."/>
            <person name="Zhu Y."/>
            <person name="Hemphill L."/>
            <person name="Shang Y."/>
            <person name="Youmans B."/>
            <person name="Ayvaz T."/>
            <person name="Ross M."/>
            <person name="Santibanez J."/>
            <person name="Aqrawi P."/>
            <person name="Gross S."/>
            <person name="Joshi V."/>
            <person name="Fowler G."/>
            <person name="Nazareth L."/>
            <person name="Reid J."/>
            <person name="Worley K."/>
            <person name="Petrosino J."/>
            <person name="Highlander S."/>
            <person name="Gibbs R."/>
        </authorList>
    </citation>
    <scope>NUCLEOTIDE SEQUENCE [LARGE SCALE GENOMIC DNA]</scope>
    <source>
        <strain evidence="2">ATCC 33030</strain>
    </source>
</reference>
<dbReference type="Pfam" id="PF00149">
    <property type="entry name" value="Metallophos"/>
    <property type="match status" value="1"/>
</dbReference>
<comment type="caution">
    <text evidence="2">The sequence shown here is derived from an EMBL/GenBank/DDBJ whole genome shotgun (WGS) entry which is preliminary data.</text>
</comment>
<dbReference type="STRING" id="585529.HMPREF0291_10158"/>
<dbReference type="Gene3D" id="3.60.21.10">
    <property type="match status" value="1"/>
</dbReference>
<keyword evidence="3" id="KW-1185">Reference proteome</keyword>
<dbReference type="GO" id="GO:0016787">
    <property type="term" value="F:hydrolase activity"/>
    <property type="evidence" value="ECO:0007669"/>
    <property type="project" value="InterPro"/>
</dbReference>
<evidence type="ECO:0000313" key="2">
    <source>
        <dbReference type="EMBL" id="EFK54900.1"/>
    </source>
</evidence>
<accession>D7WAL9</accession>
<proteinExistence type="predicted"/>
<dbReference type="EMBL" id="ACLJ02000001">
    <property type="protein sequence ID" value="EFK54900.1"/>
    <property type="molecule type" value="Genomic_DNA"/>
</dbReference>
<dbReference type="Proteomes" id="UP000004208">
    <property type="component" value="Unassembled WGS sequence"/>
</dbReference>